<evidence type="ECO:0000256" key="1">
    <source>
        <dbReference type="ARBA" id="ARBA00004141"/>
    </source>
</evidence>
<proteinExistence type="inferred from homology"/>
<keyword evidence="3 6" id="KW-0812">Transmembrane</keyword>
<organism evidence="8 9">
    <name type="scientific">Aquamicrobium segne</name>
    <dbReference type="NCBI Taxonomy" id="469547"/>
    <lineage>
        <taxon>Bacteria</taxon>
        <taxon>Pseudomonadati</taxon>
        <taxon>Pseudomonadota</taxon>
        <taxon>Alphaproteobacteria</taxon>
        <taxon>Hyphomicrobiales</taxon>
        <taxon>Phyllobacteriaceae</taxon>
        <taxon>Aquamicrobium</taxon>
    </lineage>
</organism>
<reference evidence="9" key="1">
    <citation type="journal article" date="2019" name="Int. J. Syst. Evol. Microbiol.">
        <title>The Global Catalogue of Microorganisms (GCM) 10K type strain sequencing project: providing services to taxonomists for standard genome sequencing and annotation.</title>
        <authorList>
            <consortium name="The Broad Institute Genomics Platform"/>
            <consortium name="The Broad Institute Genome Sequencing Center for Infectious Disease"/>
            <person name="Wu L."/>
            <person name="Ma J."/>
        </authorList>
    </citation>
    <scope>NUCLEOTIDE SEQUENCE [LARGE SCALE GENOMIC DNA]</scope>
    <source>
        <strain evidence="9">CGMCC 4.1415</strain>
    </source>
</reference>
<feature type="transmembrane region" description="Helical" evidence="6">
    <location>
        <begin position="89"/>
        <end position="108"/>
    </location>
</feature>
<feature type="transmembrane region" description="Helical" evidence="6">
    <location>
        <begin position="33"/>
        <end position="53"/>
    </location>
</feature>
<evidence type="ECO:0000256" key="2">
    <source>
        <dbReference type="ARBA" id="ARBA00007362"/>
    </source>
</evidence>
<sequence>MKRLIPPLFIILWASGFIGARYAMPWTEPFTFLSARLIIAAAIFALLIVILGAPKIPASMAIHAIIVGALIHGVYLGGMFWAIHQGMPAGLTALLAGLQPLIIAVMAGQLLGEKILRRHWLGLAIGLTGVTIVLWPTLGISGSGINMATLGAAICAVFAMSIGTIWQKRHGVSGNLLTGTFWQYIGAAAVTVPCALLFETRTIIINGELVFALVWLVLVLSVGAVFLLMILIRDGEMSKVGSLFYLVPAATALMAWALFRENLTLMQMAGMAITTAGVGLATIRAPSFRREPAPLLPGNG</sequence>
<evidence type="ECO:0000313" key="8">
    <source>
        <dbReference type="EMBL" id="MFC5387214.1"/>
    </source>
</evidence>
<feature type="transmembrane region" description="Helical" evidence="6">
    <location>
        <begin position="210"/>
        <end position="231"/>
    </location>
</feature>
<evidence type="ECO:0000256" key="3">
    <source>
        <dbReference type="ARBA" id="ARBA00022692"/>
    </source>
</evidence>
<feature type="transmembrane region" description="Helical" evidence="6">
    <location>
        <begin position="144"/>
        <end position="164"/>
    </location>
</feature>
<dbReference type="InterPro" id="IPR000620">
    <property type="entry name" value="EamA_dom"/>
</dbReference>
<dbReference type="Pfam" id="PF00892">
    <property type="entry name" value="EamA"/>
    <property type="match status" value="2"/>
</dbReference>
<dbReference type="PANTHER" id="PTHR32322">
    <property type="entry name" value="INNER MEMBRANE TRANSPORTER"/>
    <property type="match status" value="1"/>
</dbReference>
<dbReference type="Gene3D" id="1.10.3730.20">
    <property type="match status" value="1"/>
</dbReference>
<evidence type="ECO:0000256" key="5">
    <source>
        <dbReference type="ARBA" id="ARBA00023136"/>
    </source>
</evidence>
<dbReference type="InterPro" id="IPR050638">
    <property type="entry name" value="AA-Vitamin_Transporters"/>
</dbReference>
<accession>A0ABW0H1K5</accession>
<evidence type="ECO:0000256" key="4">
    <source>
        <dbReference type="ARBA" id="ARBA00022989"/>
    </source>
</evidence>
<dbReference type="EMBL" id="JBHSLL010000056">
    <property type="protein sequence ID" value="MFC5387214.1"/>
    <property type="molecule type" value="Genomic_DNA"/>
</dbReference>
<name>A0ABW0H1K5_9HYPH</name>
<dbReference type="RefSeq" id="WP_378230979.1">
    <property type="nucleotide sequence ID" value="NZ_JBHSLL010000056.1"/>
</dbReference>
<evidence type="ECO:0000259" key="7">
    <source>
        <dbReference type="Pfam" id="PF00892"/>
    </source>
</evidence>
<feature type="transmembrane region" description="Helical" evidence="6">
    <location>
        <begin position="243"/>
        <end position="259"/>
    </location>
</feature>
<dbReference type="PANTHER" id="PTHR32322:SF2">
    <property type="entry name" value="EAMA DOMAIN-CONTAINING PROTEIN"/>
    <property type="match status" value="1"/>
</dbReference>
<dbReference type="InterPro" id="IPR037185">
    <property type="entry name" value="EmrE-like"/>
</dbReference>
<evidence type="ECO:0000313" key="9">
    <source>
        <dbReference type="Proteomes" id="UP001596016"/>
    </source>
</evidence>
<comment type="caution">
    <text evidence="8">The sequence shown here is derived from an EMBL/GenBank/DDBJ whole genome shotgun (WGS) entry which is preliminary data.</text>
</comment>
<protein>
    <submittedName>
        <fullName evidence="8">DMT family transporter</fullName>
    </submittedName>
</protein>
<feature type="transmembrane region" description="Helical" evidence="6">
    <location>
        <begin position="60"/>
        <end position="83"/>
    </location>
</feature>
<gene>
    <name evidence="8" type="ORF">ACFPLB_14725</name>
</gene>
<comment type="subcellular location">
    <subcellularLocation>
        <location evidence="1">Membrane</location>
        <topology evidence="1">Multi-pass membrane protein</topology>
    </subcellularLocation>
</comment>
<keyword evidence="9" id="KW-1185">Reference proteome</keyword>
<keyword evidence="5 6" id="KW-0472">Membrane</keyword>
<feature type="transmembrane region" description="Helical" evidence="6">
    <location>
        <begin position="120"/>
        <end position="138"/>
    </location>
</feature>
<feature type="domain" description="EamA" evidence="7">
    <location>
        <begin position="10"/>
        <end position="134"/>
    </location>
</feature>
<evidence type="ECO:0000256" key="6">
    <source>
        <dbReference type="SAM" id="Phobius"/>
    </source>
</evidence>
<keyword evidence="4 6" id="KW-1133">Transmembrane helix</keyword>
<dbReference type="Proteomes" id="UP001596016">
    <property type="component" value="Unassembled WGS sequence"/>
</dbReference>
<comment type="similarity">
    <text evidence="2">Belongs to the EamA transporter family.</text>
</comment>
<dbReference type="SUPFAM" id="SSF103481">
    <property type="entry name" value="Multidrug resistance efflux transporter EmrE"/>
    <property type="match status" value="2"/>
</dbReference>
<feature type="transmembrane region" description="Helical" evidence="6">
    <location>
        <begin position="176"/>
        <end position="198"/>
    </location>
</feature>
<feature type="domain" description="EamA" evidence="7">
    <location>
        <begin position="152"/>
        <end position="281"/>
    </location>
</feature>